<proteinExistence type="predicted"/>
<dbReference type="OrthoDB" id="10263032at2759"/>
<gene>
    <name evidence="4" type="primary">LOC111284138</name>
</gene>
<dbReference type="AlphaFoldDB" id="A0A6P5XK72"/>
<keyword evidence="1" id="KW-0677">Repeat</keyword>
<evidence type="ECO:0000256" key="1">
    <source>
        <dbReference type="ARBA" id="ARBA00022737"/>
    </source>
</evidence>
<keyword evidence="3" id="KW-1185">Reference proteome</keyword>
<dbReference type="RefSeq" id="XP_022728588.1">
    <property type="nucleotide sequence ID" value="XM_022872853.1"/>
</dbReference>
<dbReference type="PANTHER" id="PTHR22767">
    <property type="entry name" value="N-TERMINAL ACETYLTRANSFERASE-RELATED"/>
    <property type="match status" value="1"/>
</dbReference>
<evidence type="ECO:0000256" key="2">
    <source>
        <dbReference type="ARBA" id="ARBA00022803"/>
    </source>
</evidence>
<accession>A0A6P5XK72</accession>
<dbReference type="GeneID" id="111284138"/>
<name>A0A6P5XK72_DURZI</name>
<dbReference type="KEGG" id="dzi:111284138"/>
<evidence type="ECO:0000313" key="3">
    <source>
        <dbReference type="Proteomes" id="UP000515121"/>
    </source>
</evidence>
<dbReference type="Gene3D" id="1.25.40.1010">
    <property type="match status" value="1"/>
</dbReference>
<sequence length="144" mass="16503">MCEEFGDLLKSRILKHVGDLVAVASLTDEARCMDLADRYVALAGKTAVLFTKDGGQHNNLHDMQCMWYELASDESYFRHGDFGRALEKFIAVEKHYADITEDQFDFHSYCLRKMAPRAYVGKLKLKDWLHSHAYFHKVAAGAIR</sequence>
<dbReference type="Proteomes" id="UP000515121">
    <property type="component" value="Unplaced"/>
</dbReference>
<keyword evidence="2" id="KW-0802">TPR repeat</keyword>
<organism evidence="3 4">
    <name type="scientific">Durio zibethinus</name>
    <name type="common">Durian</name>
    <dbReference type="NCBI Taxonomy" id="66656"/>
    <lineage>
        <taxon>Eukaryota</taxon>
        <taxon>Viridiplantae</taxon>
        <taxon>Streptophyta</taxon>
        <taxon>Embryophyta</taxon>
        <taxon>Tracheophyta</taxon>
        <taxon>Spermatophyta</taxon>
        <taxon>Magnoliopsida</taxon>
        <taxon>eudicotyledons</taxon>
        <taxon>Gunneridae</taxon>
        <taxon>Pentapetalae</taxon>
        <taxon>rosids</taxon>
        <taxon>malvids</taxon>
        <taxon>Malvales</taxon>
        <taxon>Malvaceae</taxon>
        <taxon>Helicteroideae</taxon>
        <taxon>Durio</taxon>
    </lineage>
</organism>
<dbReference type="GO" id="GO:0005737">
    <property type="term" value="C:cytoplasm"/>
    <property type="evidence" value="ECO:0007669"/>
    <property type="project" value="TreeGrafter"/>
</dbReference>
<evidence type="ECO:0000313" key="4">
    <source>
        <dbReference type="RefSeq" id="XP_022728588.1"/>
    </source>
</evidence>
<dbReference type="Gene3D" id="1.25.40.1040">
    <property type="match status" value="1"/>
</dbReference>
<reference evidence="4" key="1">
    <citation type="submission" date="2025-08" db="UniProtKB">
        <authorList>
            <consortium name="RefSeq"/>
        </authorList>
    </citation>
    <scope>IDENTIFICATION</scope>
    <source>
        <tissue evidence="4">Fruit stalk</tissue>
    </source>
</reference>
<dbReference type="PANTHER" id="PTHR22767:SF2">
    <property type="entry name" value="N(ALPHA)-ACETYLTRANSFERASE 15_16, ISOFORM A"/>
    <property type="match status" value="1"/>
</dbReference>
<protein>
    <submittedName>
        <fullName evidence="4">N-terminal acetyltransferase A complex auxiliary subunit NAA15-like</fullName>
    </submittedName>
</protein>
<dbReference type="InterPro" id="IPR021183">
    <property type="entry name" value="NatA_aux_su"/>
</dbReference>
<dbReference type="Pfam" id="PF12569">
    <property type="entry name" value="NatA_aux_su"/>
    <property type="match status" value="1"/>
</dbReference>